<proteinExistence type="predicted"/>
<evidence type="ECO:0000313" key="2">
    <source>
        <dbReference type="EMBL" id="OQO09951.1"/>
    </source>
</evidence>
<name>A0A1V8TFD2_9PEZI</name>
<comment type="caution">
    <text evidence="2">The sequence shown here is derived from an EMBL/GenBank/DDBJ whole genome shotgun (WGS) entry which is preliminary data.</text>
</comment>
<feature type="compositionally biased region" description="Polar residues" evidence="1">
    <location>
        <begin position="342"/>
        <end position="360"/>
    </location>
</feature>
<organism evidence="2 3">
    <name type="scientific">Cryoendolithus antarcticus</name>
    <dbReference type="NCBI Taxonomy" id="1507870"/>
    <lineage>
        <taxon>Eukaryota</taxon>
        <taxon>Fungi</taxon>
        <taxon>Dikarya</taxon>
        <taxon>Ascomycota</taxon>
        <taxon>Pezizomycotina</taxon>
        <taxon>Dothideomycetes</taxon>
        <taxon>Dothideomycetidae</taxon>
        <taxon>Cladosporiales</taxon>
        <taxon>Cladosporiaceae</taxon>
        <taxon>Cryoendolithus</taxon>
    </lineage>
</organism>
<dbReference type="EMBL" id="NAJO01000009">
    <property type="protein sequence ID" value="OQO09951.1"/>
    <property type="molecule type" value="Genomic_DNA"/>
</dbReference>
<evidence type="ECO:0000256" key="1">
    <source>
        <dbReference type="SAM" id="MobiDB-lite"/>
    </source>
</evidence>
<feature type="compositionally biased region" description="Polar residues" evidence="1">
    <location>
        <begin position="324"/>
        <end position="334"/>
    </location>
</feature>
<feature type="region of interest" description="Disordered" evidence="1">
    <location>
        <begin position="324"/>
        <end position="360"/>
    </location>
</feature>
<accession>A0A1V8TFD2</accession>
<feature type="region of interest" description="Disordered" evidence="1">
    <location>
        <begin position="281"/>
        <end position="301"/>
    </location>
</feature>
<keyword evidence="3" id="KW-1185">Reference proteome</keyword>
<protein>
    <submittedName>
        <fullName evidence="2">Uncharacterized protein</fullName>
    </submittedName>
</protein>
<sequence>MYIVLDSMFQIMDHMVNVWSNVSVISGYTYALGPNVAVTTSTILLTAAAPEDLTISTWAPTPTCSIPTWSCNSGCNSKTCEVQGGTVELLFWPTAIASSGQYPNTSITGAGPATTVYKGMTLTSPSVYIEFKTAYALDGCSQAVGGTYPGAIIAVNPDELYSINAELDYLVSTVTISDDPGVTTFYQSRTVDYNDLIGLPPGEAYNDMPICVPVGCGIITPSLFHPQLVVPTQVRNLDPAWASCGLDWRGSWDPPIALQPGGMVEAVTTETPATYIATAMPESTGEQPAKETGAMISDSSSMASGPASLVVSFPSATHSTSAAMPTYSKVSDPSATAPAESLQASGHFQPTQASDATHSHASPMTLVAESTTSTTVGATTQSTYGALTAIIQTYGGLSSTGTSTVTGINDTTKADGSAVSISAISSSTFSPSNAYDVLTAALPPTTTAFIAIVTDSSGVLHTIAQEPEGYVFDSTMTVSPGHAATISGLGLVSAGSDGEVYGLASAQITTARSTDGDERGYCE</sequence>
<evidence type="ECO:0000313" key="3">
    <source>
        <dbReference type="Proteomes" id="UP000192596"/>
    </source>
</evidence>
<dbReference type="InParanoid" id="A0A1V8TFD2"/>
<dbReference type="Proteomes" id="UP000192596">
    <property type="component" value="Unassembled WGS sequence"/>
</dbReference>
<dbReference type="OrthoDB" id="3944128at2759"/>
<gene>
    <name evidence="2" type="ORF">B0A48_04306</name>
</gene>
<dbReference type="STRING" id="1507870.A0A1V8TFD2"/>
<reference evidence="3" key="1">
    <citation type="submission" date="2017-03" db="EMBL/GenBank/DDBJ databases">
        <title>Genomes of endolithic fungi from Antarctica.</title>
        <authorList>
            <person name="Coleine C."/>
            <person name="Masonjones S."/>
            <person name="Stajich J.E."/>
        </authorList>
    </citation>
    <scope>NUCLEOTIDE SEQUENCE [LARGE SCALE GENOMIC DNA]</scope>
    <source>
        <strain evidence="3">CCFEE 5527</strain>
    </source>
</reference>
<dbReference type="AlphaFoldDB" id="A0A1V8TFD2"/>